<evidence type="ECO:0000313" key="2">
    <source>
        <dbReference type="EMBL" id="MFC7268697.1"/>
    </source>
</evidence>
<reference evidence="3" key="1">
    <citation type="journal article" date="2019" name="Int. J. Syst. Evol. Microbiol.">
        <title>The Global Catalogue of Microorganisms (GCM) 10K type strain sequencing project: providing services to taxonomists for standard genome sequencing and annotation.</title>
        <authorList>
            <consortium name="The Broad Institute Genomics Platform"/>
            <consortium name="The Broad Institute Genome Sequencing Center for Infectious Disease"/>
            <person name="Wu L."/>
            <person name="Ma J."/>
        </authorList>
    </citation>
    <scope>NUCLEOTIDE SEQUENCE [LARGE SCALE GENOMIC DNA]</scope>
    <source>
        <strain evidence="3">CGMCC 1.15772</strain>
    </source>
</reference>
<gene>
    <name evidence="2" type="ORF">ACFQRL_06980</name>
</gene>
<sequence>MTTTQQKLDDRYGRRSPARTRWTLGIVGAIAAVVVVLFAWMTVAAAMDDVSADATGFHIVDQHSATISFQITAPPGRTVACALEAQDVEHGVVGWKIVEFAASEQHARAFEETIPTVAEATTGLVNSCWVT</sequence>
<keyword evidence="3" id="KW-1185">Reference proteome</keyword>
<organism evidence="2 3">
    <name type="scientific">Microbacterium fluvii</name>
    <dbReference type="NCBI Taxonomy" id="415215"/>
    <lineage>
        <taxon>Bacteria</taxon>
        <taxon>Bacillati</taxon>
        <taxon>Actinomycetota</taxon>
        <taxon>Actinomycetes</taxon>
        <taxon>Micrococcales</taxon>
        <taxon>Microbacteriaceae</taxon>
        <taxon>Microbacterium</taxon>
    </lineage>
</organism>
<keyword evidence="1" id="KW-0472">Membrane</keyword>
<dbReference type="InterPro" id="IPR025443">
    <property type="entry name" value="DUF4307"/>
</dbReference>
<name>A0ABW2HBK2_9MICO</name>
<evidence type="ECO:0000313" key="3">
    <source>
        <dbReference type="Proteomes" id="UP001596507"/>
    </source>
</evidence>
<dbReference type="EMBL" id="JBHTBE010000001">
    <property type="protein sequence ID" value="MFC7268697.1"/>
    <property type="molecule type" value="Genomic_DNA"/>
</dbReference>
<evidence type="ECO:0000256" key="1">
    <source>
        <dbReference type="SAM" id="Phobius"/>
    </source>
</evidence>
<keyword evidence="1" id="KW-1133">Transmembrane helix</keyword>
<comment type="caution">
    <text evidence="2">The sequence shown here is derived from an EMBL/GenBank/DDBJ whole genome shotgun (WGS) entry which is preliminary data.</text>
</comment>
<feature type="transmembrane region" description="Helical" evidence="1">
    <location>
        <begin position="21"/>
        <end position="41"/>
    </location>
</feature>
<accession>A0ABW2HBK2</accession>
<dbReference type="Pfam" id="PF14155">
    <property type="entry name" value="DUF4307"/>
    <property type="match status" value="1"/>
</dbReference>
<proteinExistence type="predicted"/>
<protein>
    <submittedName>
        <fullName evidence="2">DUF4307 domain-containing protein</fullName>
    </submittedName>
</protein>
<keyword evidence="1" id="KW-0812">Transmembrane</keyword>
<dbReference type="Proteomes" id="UP001596507">
    <property type="component" value="Unassembled WGS sequence"/>
</dbReference>
<dbReference type="RefSeq" id="WP_262873578.1">
    <property type="nucleotide sequence ID" value="NZ_BAABKW010000002.1"/>
</dbReference>